<proteinExistence type="predicted"/>
<sequence>MLDTDPHGAKGSNGGFDEINVLADNSFPNADTHNIPLAYGAVVVQHPKLGLYRSSVSDAVASMRTANTNDS</sequence>
<organism evidence="1">
    <name type="scientific">Streptomyces sp. NBC_00060</name>
    <dbReference type="NCBI Taxonomy" id="2975636"/>
    <lineage>
        <taxon>Bacteria</taxon>
        <taxon>Bacillati</taxon>
        <taxon>Actinomycetota</taxon>
        <taxon>Actinomycetes</taxon>
        <taxon>Kitasatosporales</taxon>
        <taxon>Streptomycetaceae</taxon>
        <taxon>Streptomyces</taxon>
    </lineage>
</organism>
<accession>A0AAU2HCY8</accession>
<dbReference type="EMBL" id="CP108253">
    <property type="protein sequence ID" value="WTU44759.1"/>
    <property type="molecule type" value="Genomic_DNA"/>
</dbReference>
<protein>
    <submittedName>
        <fullName evidence="1">Uncharacterized protein</fullName>
    </submittedName>
</protein>
<evidence type="ECO:0000313" key="1">
    <source>
        <dbReference type="EMBL" id="WTU44759.1"/>
    </source>
</evidence>
<reference evidence="1" key="1">
    <citation type="submission" date="2022-10" db="EMBL/GenBank/DDBJ databases">
        <title>The complete genomes of actinobacterial strains from the NBC collection.</title>
        <authorList>
            <person name="Joergensen T.S."/>
            <person name="Alvarez Arevalo M."/>
            <person name="Sterndorff E.B."/>
            <person name="Faurdal D."/>
            <person name="Vuksanovic O."/>
            <person name="Mourched A.-S."/>
            <person name="Charusanti P."/>
            <person name="Shaw S."/>
            <person name="Blin K."/>
            <person name="Weber T."/>
        </authorList>
    </citation>
    <scope>NUCLEOTIDE SEQUENCE</scope>
    <source>
        <strain evidence="1">NBC_00060</strain>
    </source>
</reference>
<gene>
    <name evidence="1" type="ORF">OHV25_36800</name>
</gene>
<name>A0AAU2HCY8_9ACTN</name>
<dbReference type="AlphaFoldDB" id="A0AAU2HCY8"/>